<dbReference type="InterPro" id="IPR057893">
    <property type="entry name" value="LRV_2"/>
</dbReference>
<dbReference type="InterPro" id="IPR000253">
    <property type="entry name" value="FHA_dom"/>
</dbReference>
<evidence type="ECO:0000313" key="5">
    <source>
        <dbReference type="Proteomes" id="UP000501387"/>
    </source>
</evidence>
<proteinExistence type="predicted"/>
<organism evidence="4 5">
    <name type="scientific">Leucobacter insecticola</name>
    <dbReference type="NCBI Taxonomy" id="2714934"/>
    <lineage>
        <taxon>Bacteria</taxon>
        <taxon>Bacillati</taxon>
        <taxon>Actinomycetota</taxon>
        <taxon>Actinomycetes</taxon>
        <taxon>Micrococcales</taxon>
        <taxon>Microbacteriaceae</taxon>
        <taxon>Leucobacter</taxon>
    </lineage>
</organism>
<name>A0A6G8FID0_9MICO</name>
<dbReference type="AlphaFoldDB" id="A0A6G8FID0"/>
<keyword evidence="1" id="KW-0597">Phosphoprotein</keyword>
<evidence type="ECO:0000259" key="3">
    <source>
        <dbReference type="PROSITE" id="PS50006"/>
    </source>
</evidence>
<dbReference type="CDD" id="cd00060">
    <property type="entry name" value="FHA"/>
    <property type="match status" value="1"/>
</dbReference>
<dbReference type="SUPFAM" id="SSF49879">
    <property type="entry name" value="SMAD/FHA domain"/>
    <property type="match status" value="1"/>
</dbReference>
<accession>A0A6G8FID0</accession>
<feature type="region of interest" description="Disordered" evidence="2">
    <location>
        <begin position="94"/>
        <end position="126"/>
    </location>
</feature>
<evidence type="ECO:0000256" key="1">
    <source>
        <dbReference type="ARBA" id="ARBA00022553"/>
    </source>
</evidence>
<dbReference type="Proteomes" id="UP000501387">
    <property type="component" value="Chromosome"/>
</dbReference>
<keyword evidence="5" id="KW-1185">Reference proteome</keyword>
<dbReference type="RefSeq" id="WP_166322840.1">
    <property type="nucleotide sequence ID" value="NZ_CP049934.1"/>
</dbReference>
<dbReference type="PROSITE" id="PS50006">
    <property type="entry name" value="FHA_DOMAIN"/>
    <property type="match status" value="1"/>
</dbReference>
<feature type="domain" description="FHA" evidence="3">
    <location>
        <begin position="138"/>
        <end position="191"/>
    </location>
</feature>
<dbReference type="Pfam" id="PF25591">
    <property type="entry name" value="LRV_2"/>
    <property type="match status" value="1"/>
</dbReference>
<dbReference type="InterPro" id="IPR008984">
    <property type="entry name" value="SMAD_FHA_dom_sf"/>
</dbReference>
<dbReference type="KEGG" id="lins:G7067_06340"/>
<evidence type="ECO:0000313" key="4">
    <source>
        <dbReference type="EMBL" id="QIM16125.1"/>
    </source>
</evidence>
<evidence type="ECO:0000256" key="2">
    <source>
        <dbReference type="SAM" id="MobiDB-lite"/>
    </source>
</evidence>
<dbReference type="Gene3D" id="2.60.200.20">
    <property type="match status" value="1"/>
</dbReference>
<reference evidence="4 5" key="1">
    <citation type="submission" date="2020-03" db="EMBL/GenBank/DDBJ databases">
        <title>Leucobacter sp. nov., isolated from beetles.</title>
        <authorList>
            <person name="Hyun D.-W."/>
            <person name="Bae J.-W."/>
        </authorList>
    </citation>
    <scope>NUCLEOTIDE SEQUENCE [LARGE SCALE GENOMIC DNA]</scope>
    <source>
        <strain evidence="4 5">HDW9B</strain>
    </source>
</reference>
<sequence length="224" mass="24919">MLASDRLEASLTPIQLREILVSQPHRRVEVAVHPEIDEALRQWLWENGDDALRRAVYAQYLQQRERLLKSGDPLPAAAVRYDAEVTHLSALATTPQTTPPTQKNTSEAVRVPSSRETRKPPRLALPDGTTVDIISERVVIGRRPADLNSPGAQLVKLEDPTKHLSSSHALLVRAHDGWRITDLHSGNGTLLASGENFFPAHPGIEYLLPHRFLLAGHPIQFFEA</sequence>
<dbReference type="EMBL" id="CP049934">
    <property type="protein sequence ID" value="QIM16125.1"/>
    <property type="molecule type" value="Genomic_DNA"/>
</dbReference>
<dbReference type="Pfam" id="PF00498">
    <property type="entry name" value="FHA"/>
    <property type="match status" value="1"/>
</dbReference>
<protein>
    <submittedName>
        <fullName evidence="4">FHA domain-containing protein</fullName>
    </submittedName>
</protein>
<gene>
    <name evidence="4" type="ORF">G7067_06340</name>
</gene>